<accession>A0ABY4H8N5</accession>
<evidence type="ECO:0000313" key="2">
    <source>
        <dbReference type="Proteomes" id="UP000830326"/>
    </source>
</evidence>
<dbReference type="EMBL" id="CP095075">
    <property type="protein sequence ID" value="UOR10969.1"/>
    <property type="molecule type" value="Genomic_DNA"/>
</dbReference>
<keyword evidence="2" id="KW-1185">Reference proteome</keyword>
<organism evidence="1 2">
    <name type="scientific">Halobacillus amylolyticus</name>
    <dbReference type="NCBI Taxonomy" id="2932259"/>
    <lineage>
        <taxon>Bacteria</taxon>
        <taxon>Bacillati</taxon>
        <taxon>Bacillota</taxon>
        <taxon>Bacilli</taxon>
        <taxon>Bacillales</taxon>
        <taxon>Bacillaceae</taxon>
        <taxon>Halobacillus</taxon>
    </lineage>
</organism>
<protein>
    <recommendedName>
        <fullName evidence="3">DUF4440 domain-containing protein</fullName>
    </recommendedName>
</protein>
<dbReference type="Gene3D" id="3.10.450.50">
    <property type="match status" value="1"/>
</dbReference>
<proteinExistence type="predicted"/>
<dbReference type="RefSeq" id="WP_245030478.1">
    <property type="nucleotide sequence ID" value="NZ_CP095075.1"/>
</dbReference>
<reference evidence="1" key="1">
    <citation type="submission" date="2022-04" db="EMBL/GenBank/DDBJ databases">
        <title>Halobacillus sp. isolated from saltern.</title>
        <authorList>
            <person name="Won M."/>
            <person name="Lee C.-M."/>
            <person name="Woen H.-Y."/>
            <person name="Kwon S.-W."/>
        </authorList>
    </citation>
    <scope>NUCLEOTIDE SEQUENCE</scope>
    <source>
        <strain evidence="1">SSHM10-5</strain>
    </source>
</reference>
<dbReference type="SUPFAM" id="SSF54427">
    <property type="entry name" value="NTF2-like"/>
    <property type="match status" value="1"/>
</dbReference>
<dbReference type="Proteomes" id="UP000830326">
    <property type="component" value="Chromosome"/>
</dbReference>
<gene>
    <name evidence="1" type="ORF">MUO15_15355</name>
</gene>
<name>A0ABY4H8N5_9BACI</name>
<evidence type="ECO:0000313" key="1">
    <source>
        <dbReference type="EMBL" id="UOR10969.1"/>
    </source>
</evidence>
<evidence type="ECO:0008006" key="3">
    <source>
        <dbReference type="Google" id="ProtNLM"/>
    </source>
</evidence>
<sequence length="120" mass="14229">MHNQFLIEWSKALENGDTSTIERMSPDYYVTFFSENQLPEYFDGKEAVEGMRASVASARGFTKAYDNRTIRMRNKDNVVGFYEQVLLNREQEEVSRLFTIENWCKADEQWILVREVEEKI</sequence>
<dbReference type="InterPro" id="IPR032710">
    <property type="entry name" value="NTF2-like_dom_sf"/>
</dbReference>